<evidence type="ECO:0000313" key="16">
    <source>
        <dbReference type="EMBL" id="NOJ48278.1"/>
    </source>
</evidence>
<dbReference type="GO" id="GO:0016787">
    <property type="term" value="F:hydrolase activity"/>
    <property type="evidence" value="ECO:0007669"/>
    <property type="project" value="UniProtKB-KW"/>
</dbReference>
<dbReference type="Gene3D" id="1.10.860.10">
    <property type="entry name" value="DNAb Helicase, Chain A"/>
    <property type="match status" value="1"/>
</dbReference>
<dbReference type="EC" id="5.6.2.3" evidence="13 14"/>
<dbReference type="Pfam" id="PF00772">
    <property type="entry name" value="DnaB"/>
    <property type="match status" value="1"/>
</dbReference>
<organism evidence="16 17">
    <name type="scientific">Bradyrhizobium archetypum</name>
    <dbReference type="NCBI Taxonomy" id="2721160"/>
    <lineage>
        <taxon>Bacteria</taxon>
        <taxon>Pseudomonadati</taxon>
        <taxon>Pseudomonadota</taxon>
        <taxon>Alphaproteobacteria</taxon>
        <taxon>Hyphomicrobiales</taxon>
        <taxon>Nitrobacteraceae</taxon>
        <taxon>Bradyrhizobium</taxon>
    </lineage>
</organism>
<keyword evidence="7 14" id="KW-0347">Helicase</keyword>
<evidence type="ECO:0000256" key="13">
    <source>
        <dbReference type="NCBIfam" id="TIGR00665"/>
    </source>
</evidence>
<comment type="catalytic activity">
    <reaction evidence="12 14">
        <text>ATP + H2O = ADP + phosphate + H(+)</text>
        <dbReference type="Rhea" id="RHEA:13065"/>
        <dbReference type="ChEBI" id="CHEBI:15377"/>
        <dbReference type="ChEBI" id="CHEBI:15378"/>
        <dbReference type="ChEBI" id="CHEBI:30616"/>
        <dbReference type="ChEBI" id="CHEBI:43474"/>
        <dbReference type="ChEBI" id="CHEBI:456216"/>
        <dbReference type="EC" id="5.6.2.3"/>
    </reaction>
</comment>
<dbReference type="InterPro" id="IPR007693">
    <property type="entry name" value="DNA_helicase_DnaB-like_N"/>
</dbReference>
<evidence type="ECO:0000259" key="15">
    <source>
        <dbReference type="PROSITE" id="PS51199"/>
    </source>
</evidence>
<dbReference type="InterPro" id="IPR007694">
    <property type="entry name" value="DNA_helicase_DnaB-like_C"/>
</dbReference>
<evidence type="ECO:0000256" key="4">
    <source>
        <dbReference type="ARBA" id="ARBA00022705"/>
    </source>
</evidence>
<dbReference type="GO" id="GO:0043139">
    <property type="term" value="F:5'-3' DNA helicase activity"/>
    <property type="evidence" value="ECO:0007669"/>
    <property type="project" value="UniProtKB-EC"/>
</dbReference>
<keyword evidence="6 14" id="KW-0378">Hydrolase</keyword>
<proteinExistence type="inferred from homology"/>
<dbReference type="Gene3D" id="3.40.50.300">
    <property type="entry name" value="P-loop containing nucleotide triphosphate hydrolases"/>
    <property type="match status" value="1"/>
</dbReference>
<dbReference type="Proteomes" id="UP000528734">
    <property type="component" value="Unassembled WGS sequence"/>
</dbReference>
<evidence type="ECO:0000256" key="11">
    <source>
        <dbReference type="ARBA" id="ARBA00044932"/>
    </source>
</evidence>
<evidence type="ECO:0000256" key="1">
    <source>
        <dbReference type="ARBA" id="ARBA00008428"/>
    </source>
</evidence>
<dbReference type="CDD" id="cd00984">
    <property type="entry name" value="DnaB_C"/>
    <property type="match status" value="1"/>
</dbReference>
<dbReference type="SMART" id="SM00382">
    <property type="entry name" value="AAA"/>
    <property type="match status" value="1"/>
</dbReference>
<dbReference type="PROSITE" id="PS51199">
    <property type="entry name" value="SF4_HELICASE"/>
    <property type="match status" value="1"/>
</dbReference>
<keyword evidence="8 14" id="KW-0067">ATP-binding</keyword>
<dbReference type="NCBIfam" id="NF006606">
    <property type="entry name" value="PRK09165.1"/>
    <property type="match status" value="1"/>
</dbReference>
<evidence type="ECO:0000313" key="17">
    <source>
        <dbReference type="Proteomes" id="UP000528734"/>
    </source>
</evidence>
<keyword evidence="5 14" id="KW-0547">Nucleotide-binding</keyword>
<dbReference type="InterPro" id="IPR027417">
    <property type="entry name" value="P-loop_NTPase"/>
</dbReference>
<dbReference type="SUPFAM" id="SSF48024">
    <property type="entry name" value="N-terminal domain of DnaB helicase"/>
    <property type="match status" value="1"/>
</dbReference>
<evidence type="ECO:0000256" key="12">
    <source>
        <dbReference type="ARBA" id="ARBA00048954"/>
    </source>
</evidence>
<evidence type="ECO:0000256" key="7">
    <source>
        <dbReference type="ARBA" id="ARBA00022806"/>
    </source>
</evidence>
<keyword evidence="9 14" id="KW-0238">DNA-binding</keyword>
<reference evidence="16 17" key="1">
    <citation type="submission" date="2020-03" db="EMBL/GenBank/DDBJ databases">
        <title>Bradyrhizobium diversity isolated from nodules of Muelleranthus trifoliolatus.</title>
        <authorList>
            <person name="Klepa M."/>
            <person name="Helene L."/>
            <person name="Hungria M."/>
        </authorList>
    </citation>
    <scope>NUCLEOTIDE SEQUENCE [LARGE SCALE GENOMIC DNA]</scope>
    <source>
        <strain evidence="16 17">WSM 1744</strain>
    </source>
</reference>
<keyword evidence="4 14" id="KW-0235">DNA replication</keyword>
<keyword evidence="3 14" id="KW-0639">Primosome</keyword>
<sequence length="498" mass="54678">MADSNVLKLAPDAGTPVYRSAPHNIEAEQSLLGAILVNNDAFYRVSDFLEPKHFFEAIHQQIYEIAGSLIRMGKVATPVTLKTFLPADTDILGLTPGQYLARLAAEATTIINAQDYGRTIYDLSLRRDLIKIGEDIVNVAFDAPVDFAPRAQIEDAERQLYALAETGRYDGGFQRFSQALTVAVDMAAKAFQRDGKLSGISTGLRDLDGKMGGLQPSDLIIVAGRPGMGKTSLATNIAYNIAKAYVPEVQPDGTIKAAHGGAVGFFSCEMSGEQLATRILAERTGIPSSLIRRGGITDADFDKIRDCSIELDSLPFYVDETGGLSISQLTARARRLKRQKGLDLIVIDYIQLLQGSGKRGNDNRVQEITEITTSLKALAKELNVPVIALSQLSRQVENRDDKRPQLSDLRESGSIEQDADVVLFVYREEYYLAMKQPREGTQEHAAWQLEMDRALGKAEVIIGKQRHGPTGTVELHFDASVTRFGDLVHDGQVPDRHY</sequence>
<dbReference type="InterPro" id="IPR003593">
    <property type="entry name" value="AAA+_ATPase"/>
</dbReference>
<keyword evidence="17" id="KW-1185">Reference proteome</keyword>
<dbReference type="InterPro" id="IPR036185">
    <property type="entry name" value="DNA_heli_DnaB-like_N_sf"/>
</dbReference>
<dbReference type="Pfam" id="PF03796">
    <property type="entry name" value="DnaB_C"/>
    <property type="match status" value="1"/>
</dbReference>
<dbReference type="SUPFAM" id="SSF52540">
    <property type="entry name" value="P-loop containing nucleoside triphosphate hydrolases"/>
    <property type="match status" value="1"/>
</dbReference>
<keyword evidence="10" id="KW-0413">Isomerase</keyword>
<dbReference type="GO" id="GO:1990077">
    <property type="term" value="C:primosome complex"/>
    <property type="evidence" value="ECO:0007669"/>
    <property type="project" value="UniProtKB-UniRule"/>
</dbReference>
<evidence type="ECO:0000256" key="9">
    <source>
        <dbReference type="ARBA" id="ARBA00023125"/>
    </source>
</evidence>
<comment type="caution">
    <text evidence="16">The sequence shown here is derived from an EMBL/GenBank/DDBJ whole genome shotgun (WGS) entry which is preliminary data.</text>
</comment>
<dbReference type="GO" id="GO:0005829">
    <property type="term" value="C:cytosol"/>
    <property type="evidence" value="ECO:0007669"/>
    <property type="project" value="TreeGrafter"/>
</dbReference>
<dbReference type="PANTHER" id="PTHR30153:SF2">
    <property type="entry name" value="REPLICATIVE DNA HELICASE"/>
    <property type="match status" value="1"/>
</dbReference>
<name>A0A7Y4H6I6_9BRAD</name>
<dbReference type="AlphaFoldDB" id="A0A7Y4H6I6"/>
<dbReference type="InterPro" id="IPR016136">
    <property type="entry name" value="DNA_helicase_N/primase_C"/>
</dbReference>
<accession>A0A7Y4H6I6</accession>
<comment type="similarity">
    <text evidence="1 14">Belongs to the helicase family. DnaB subfamily.</text>
</comment>
<dbReference type="GO" id="GO:0006269">
    <property type="term" value="P:DNA replication, synthesis of primer"/>
    <property type="evidence" value="ECO:0007669"/>
    <property type="project" value="UniProtKB-UniRule"/>
</dbReference>
<evidence type="ECO:0000256" key="3">
    <source>
        <dbReference type="ARBA" id="ARBA00022515"/>
    </source>
</evidence>
<dbReference type="InterPro" id="IPR007692">
    <property type="entry name" value="DNA_helicase_DnaB"/>
</dbReference>
<evidence type="ECO:0000256" key="6">
    <source>
        <dbReference type="ARBA" id="ARBA00022801"/>
    </source>
</evidence>
<feature type="domain" description="SF4 helicase" evidence="15">
    <location>
        <begin position="193"/>
        <end position="491"/>
    </location>
</feature>
<dbReference type="PANTHER" id="PTHR30153">
    <property type="entry name" value="REPLICATIVE DNA HELICASE DNAB"/>
    <property type="match status" value="1"/>
</dbReference>
<gene>
    <name evidence="16" type="ORF">HCN50_18835</name>
</gene>
<comment type="function">
    <text evidence="11 14">The main replicative DNA helicase, it participates in initiation and elongation during chromosome replication. Travels ahead of the DNA replisome, separating dsDNA into templates for DNA synthesis. A processive ATP-dependent 5'-3' DNA helicase it has DNA-dependent ATPase activity.</text>
</comment>
<evidence type="ECO:0000256" key="8">
    <source>
        <dbReference type="ARBA" id="ARBA00022840"/>
    </source>
</evidence>
<comment type="subunit">
    <text evidence="2">Homohexamer.</text>
</comment>
<evidence type="ECO:0000256" key="10">
    <source>
        <dbReference type="ARBA" id="ARBA00023235"/>
    </source>
</evidence>
<evidence type="ECO:0000256" key="14">
    <source>
        <dbReference type="RuleBase" id="RU362085"/>
    </source>
</evidence>
<dbReference type="NCBIfam" id="TIGR00665">
    <property type="entry name" value="DnaB"/>
    <property type="match status" value="1"/>
</dbReference>
<protein>
    <recommendedName>
        <fullName evidence="13 14">Replicative DNA helicase</fullName>
        <ecNumber evidence="13 14">5.6.2.3</ecNumber>
    </recommendedName>
</protein>
<evidence type="ECO:0000256" key="5">
    <source>
        <dbReference type="ARBA" id="ARBA00022741"/>
    </source>
</evidence>
<dbReference type="RefSeq" id="WP_171711132.1">
    <property type="nucleotide sequence ID" value="NZ_JAAVLW010000005.1"/>
</dbReference>
<evidence type="ECO:0000256" key="2">
    <source>
        <dbReference type="ARBA" id="ARBA00011643"/>
    </source>
</evidence>
<dbReference type="GO" id="GO:0003677">
    <property type="term" value="F:DNA binding"/>
    <property type="evidence" value="ECO:0007669"/>
    <property type="project" value="UniProtKB-UniRule"/>
</dbReference>
<dbReference type="GO" id="GO:0005524">
    <property type="term" value="F:ATP binding"/>
    <property type="evidence" value="ECO:0007669"/>
    <property type="project" value="UniProtKB-UniRule"/>
</dbReference>
<dbReference type="EMBL" id="JAAVLW010000005">
    <property type="protein sequence ID" value="NOJ48278.1"/>
    <property type="molecule type" value="Genomic_DNA"/>
</dbReference>